<keyword evidence="9" id="KW-0812">Transmembrane</keyword>
<dbReference type="SUPFAM" id="SSF55781">
    <property type="entry name" value="GAF domain-like"/>
    <property type="match status" value="1"/>
</dbReference>
<name>A0ABX9KK16_9FUSO</name>
<dbReference type="CDD" id="cd06225">
    <property type="entry name" value="HAMP"/>
    <property type="match status" value="1"/>
</dbReference>
<dbReference type="InterPro" id="IPR036097">
    <property type="entry name" value="HisK_dim/P_sf"/>
</dbReference>
<evidence type="ECO:0000256" key="8">
    <source>
        <dbReference type="SAM" id="Coils"/>
    </source>
</evidence>
<dbReference type="EMBL" id="QUAJ01000003">
    <property type="protein sequence ID" value="REI42774.1"/>
    <property type="molecule type" value="Genomic_DNA"/>
</dbReference>
<evidence type="ECO:0000256" key="3">
    <source>
        <dbReference type="ARBA" id="ARBA00012438"/>
    </source>
</evidence>
<dbReference type="InterPro" id="IPR004358">
    <property type="entry name" value="Sig_transdc_His_kin-like_C"/>
</dbReference>
<dbReference type="InterPro" id="IPR003594">
    <property type="entry name" value="HATPase_dom"/>
</dbReference>
<keyword evidence="14" id="KW-1185">Reference proteome</keyword>
<dbReference type="PRINTS" id="PR00344">
    <property type="entry name" value="BCTRLSENSOR"/>
</dbReference>
<dbReference type="Gene3D" id="3.30.450.40">
    <property type="match status" value="1"/>
</dbReference>
<dbReference type="Pfam" id="PF00512">
    <property type="entry name" value="HisKA"/>
    <property type="match status" value="1"/>
</dbReference>
<dbReference type="Pfam" id="PF02518">
    <property type="entry name" value="HATPase_c"/>
    <property type="match status" value="1"/>
</dbReference>
<feature type="modified residue" description="4-aspartylphosphate" evidence="7">
    <location>
        <position position="765"/>
    </location>
</feature>
<keyword evidence="5" id="KW-0808">Transferase</keyword>
<gene>
    <name evidence="13" type="ORF">DYH56_03135</name>
</gene>
<dbReference type="PROSITE" id="PS50885">
    <property type="entry name" value="HAMP"/>
    <property type="match status" value="1"/>
</dbReference>
<evidence type="ECO:0000259" key="11">
    <source>
        <dbReference type="PROSITE" id="PS50110"/>
    </source>
</evidence>
<dbReference type="SUPFAM" id="SSF55874">
    <property type="entry name" value="ATPase domain of HSP90 chaperone/DNA topoisomerase II/histidine kinase"/>
    <property type="match status" value="1"/>
</dbReference>
<dbReference type="PROSITE" id="PS50110">
    <property type="entry name" value="RESPONSE_REGULATORY"/>
    <property type="match status" value="2"/>
</dbReference>
<dbReference type="Gene3D" id="1.10.287.130">
    <property type="match status" value="1"/>
</dbReference>
<dbReference type="InterPro" id="IPR001789">
    <property type="entry name" value="Sig_transdc_resp-reg_receiver"/>
</dbReference>
<sequence length="975" mass="108803">MRIRDFKIGTTLLFSFSIILTLVAIIGLVAYSQTNTLQGQVETLYEHPLQVRRAIDNLKLNIAEQRINTKDLILEDNVEKHQEIIARAAVLDADIEAKFNTIEELYLGPSSDISDAYDAFVVWRVLREGNFDNILNGNTEEVIVSISPGGTEAIKRDDLLAKTELIDVFAQKKADELYTSSIRLHENMVLQLIIIVSAIFALTLIIGYWLYNSIRKPIFIMIDAVLKFQSGSMSSRITYKSKNEFGTLAYSINTMSDIIQRNAVLNQQTIQMSGKMMIENDAHEFFKVTLNSLADFSGAQIAAVYLLSEDNKTFRHFESMGLAVKAKEEFLINELEGEFGSVLLNKEIQHIREIPDDTRFVFNTVSGEFLPKEIITFPIQSNNQIIAIISLASINTFGDNAVNLIENIADGLTARIESIISENKVKEFMTELEQQSAELVEQNTKLEMQKKQLNEASNLKSNFLSNMSHELRTPLNSVIALSGVLSRRLMDKVPEEEYGYLEIISRNGKNLLDLLNDILDISRIESGYEEIDVTKFNANKLLNEIVEMLEAQANKKGIKLKHNKKSNKLIIISDYDKCLHILQNLVGNAVKFTEKGSVTIDASFTKDALEVKIIDTGIGISEEFLENIFDEFRQADGGTARKFGGTGLGLAIAKKYAELLGGTVTVQSEVGIGSTFTLIIPSAHNNYELVNSIKDENQYVAAKTLTSASNNSKKKTILLVEDNESAIIQIIDLVEGMGVEIISAENGELALEILEHTIPDAVILDLMMPKVNGFEVLESIRNNDSTASVPVLVLTAKHLNKEELINLKRINIHQLIQKGDIDRIRLQTSIFNMLFPTDENLLKKDSISKEGMPNILIVEDNPDNMITIKAILDGLYNIIEAKDGIEGIRKTKEHHPDLVLMDIALPGISGIEAFKEIRKISALRDIPIIAITASVMKEDREFILSQGFDGFIAKPIISEELFNAIGGVLDGTRKN</sequence>
<keyword evidence="6" id="KW-0418">Kinase</keyword>
<dbReference type="PANTHER" id="PTHR43047">
    <property type="entry name" value="TWO-COMPONENT HISTIDINE PROTEIN KINASE"/>
    <property type="match status" value="1"/>
</dbReference>
<feature type="domain" description="Response regulatory" evidence="11">
    <location>
        <begin position="854"/>
        <end position="969"/>
    </location>
</feature>
<feature type="domain" description="Response regulatory" evidence="11">
    <location>
        <begin position="716"/>
        <end position="833"/>
    </location>
</feature>
<feature type="domain" description="HAMP" evidence="12">
    <location>
        <begin position="212"/>
        <end position="264"/>
    </location>
</feature>
<accession>A0ABX9KK16</accession>
<dbReference type="InterPro" id="IPR003661">
    <property type="entry name" value="HisK_dim/P_dom"/>
</dbReference>
<evidence type="ECO:0000313" key="14">
    <source>
        <dbReference type="Proteomes" id="UP000263486"/>
    </source>
</evidence>
<evidence type="ECO:0000313" key="13">
    <source>
        <dbReference type="EMBL" id="REI42774.1"/>
    </source>
</evidence>
<dbReference type="PANTHER" id="PTHR43047:SF72">
    <property type="entry name" value="OSMOSENSING HISTIDINE PROTEIN KINASE SLN1"/>
    <property type="match status" value="1"/>
</dbReference>
<evidence type="ECO:0000259" key="12">
    <source>
        <dbReference type="PROSITE" id="PS50885"/>
    </source>
</evidence>
<evidence type="ECO:0000256" key="5">
    <source>
        <dbReference type="ARBA" id="ARBA00022679"/>
    </source>
</evidence>
<dbReference type="Pfam" id="PF00672">
    <property type="entry name" value="HAMP"/>
    <property type="match status" value="1"/>
</dbReference>
<dbReference type="SMART" id="SM00448">
    <property type="entry name" value="REC"/>
    <property type="match status" value="2"/>
</dbReference>
<evidence type="ECO:0000256" key="1">
    <source>
        <dbReference type="ARBA" id="ARBA00000085"/>
    </source>
</evidence>
<comment type="subcellular location">
    <subcellularLocation>
        <location evidence="2">Membrane</location>
    </subcellularLocation>
</comment>
<dbReference type="SMART" id="SM00387">
    <property type="entry name" value="HATPase_c"/>
    <property type="match status" value="1"/>
</dbReference>
<keyword evidence="8" id="KW-0175">Coiled coil</keyword>
<dbReference type="Pfam" id="PF01590">
    <property type="entry name" value="GAF"/>
    <property type="match status" value="1"/>
</dbReference>
<keyword evidence="9" id="KW-1133">Transmembrane helix</keyword>
<feature type="transmembrane region" description="Helical" evidence="9">
    <location>
        <begin position="188"/>
        <end position="211"/>
    </location>
</feature>
<dbReference type="Gene3D" id="3.40.50.2300">
    <property type="match status" value="2"/>
</dbReference>
<dbReference type="SUPFAM" id="SSF158472">
    <property type="entry name" value="HAMP domain-like"/>
    <property type="match status" value="1"/>
</dbReference>
<dbReference type="CDD" id="cd00082">
    <property type="entry name" value="HisKA"/>
    <property type="match status" value="1"/>
</dbReference>
<comment type="catalytic activity">
    <reaction evidence="1">
        <text>ATP + protein L-histidine = ADP + protein N-phospho-L-histidine.</text>
        <dbReference type="EC" id="2.7.13.3"/>
    </reaction>
</comment>
<dbReference type="InterPro" id="IPR024478">
    <property type="entry name" value="HlyB_4HB_MCP"/>
</dbReference>
<keyword evidence="9" id="KW-0472">Membrane</keyword>
<dbReference type="SMART" id="SM00065">
    <property type="entry name" value="GAF"/>
    <property type="match status" value="1"/>
</dbReference>
<dbReference type="Pfam" id="PF12729">
    <property type="entry name" value="4HB_MCP_1"/>
    <property type="match status" value="1"/>
</dbReference>
<dbReference type="Gene3D" id="6.10.340.10">
    <property type="match status" value="1"/>
</dbReference>
<evidence type="ECO:0000259" key="10">
    <source>
        <dbReference type="PROSITE" id="PS50109"/>
    </source>
</evidence>
<dbReference type="InterPro" id="IPR029016">
    <property type="entry name" value="GAF-like_dom_sf"/>
</dbReference>
<organism evidence="13 14">
    <name type="scientific">Psychrilyobacter piezotolerans</name>
    <dbReference type="NCBI Taxonomy" id="2293438"/>
    <lineage>
        <taxon>Bacteria</taxon>
        <taxon>Fusobacteriati</taxon>
        <taxon>Fusobacteriota</taxon>
        <taxon>Fusobacteriia</taxon>
        <taxon>Fusobacteriales</taxon>
        <taxon>Fusobacteriaceae</taxon>
        <taxon>Psychrilyobacter</taxon>
    </lineage>
</organism>
<dbReference type="EC" id="2.7.13.3" evidence="3"/>
<dbReference type="SUPFAM" id="SSF47384">
    <property type="entry name" value="Homodimeric domain of signal transducing histidine kinase"/>
    <property type="match status" value="1"/>
</dbReference>
<dbReference type="Proteomes" id="UP000263486">
    <property type="component" value="Unassembled WGS sequence"/>
</dbReference>
<feature type="domain" description="Histidine kinase" evidence="10">
    <location>
        <begin position="466"/>
        <end position="684"/>
    </location>
</feature>
<reference evidence="13 14" key="1">
    <citation type="submission" date="2018-08" db="EMBL/GenBank/DDBJ databases">
        <title>Draft genome sequence of Psychrilyobacter sp. strain SD5 isolated from Black Sea water.</title>
        <authorList>
            <person name="Yadav S."/>
            <person name="Villanueva L."/>
            <person name="Damste J.S.S."/>
        </authorList>
    </citation>
    <scope>NUCLEOTIDE SEQUENCE [LARGE SCALE GENOMIC DNA]</scope>
    <source>
        <strain evidence="13 14">SD5</strain>
    </source>
</reference>
<dbReference type="PROSITE" id="PS50109">
    <property type="entry name" value="HIS_KIN"/>
    <property type="match status" value="1"/>
</dbReference>
<dbReference type="SMART" id="SM00388">
    <property type="entry name" value="HisKA"/>
    <property type="match status" value="1"/>
</dbReference>
<evidence type="ECO:0000256" key="2">
    <source>
        <dbReference type="ARBA" id="ARBA00004370"/>
    </source>
</evidence>
<dbReference type="Gene3D" id="3.30.565.10">
    <property type="entry name" value="Histidine kinase-like ATPase, C-terminal domain"/>
    <property type="match status" value="1"/>
</dbReference>
<evidence type="ECO:0000256" key="7">
    <source>
        <dbReference type="PROSITE-ProRule" id="PRU00169"/>
    </source>
</evidence>
<dbReference type="CDD" id="cd16922">
    <property type="entry name" value="HATPase_EvgS-ArcB-TorS-like"/>
    <property type="match status" value="1"/>
</dbReference>
<protein>
    <recommendedName>
        <fullName evidence="3">histidine kinase</fullName>
        <ecNumber evidence="3">2.7.13.3</ecNumber>
    </recommendedName>
</protein>
<evidence type="ECO:0000256" key="4">
    <source>
        <dbReference type="ARBA" id="ARBA00022553"/>
    </source>
</evidence>
<dbReference type="InterPro" id="IPR003018">
    <property type="entry name" value="GAF"/>
</dbReference>
<dbReference type="InterPro" id="IPR003660">
    <property type="entry name" value="HAMP_dom"/>
</dbReference>
<dbReference type="InterPro" id="IPR011006">
    <property type="entry name" value="CheY-like_superfamily"/>
</dbReference>
<evidence type="ECO:0000256" key="6">
    <source>
        <dbReference type="ARBA" id="ARBA00022777"/>
    </source>
</evidence>
<dbReference type="RefSeq" id="WP_114641397.1">
    <property type="nucleotide sequence ID" value="NZ_JAACIO010000054.1"/>
</dbReference>
<dbReference type="InterPro" id="IPR005467">
    <property type="entry name" value="His_kinase_dom"/>
</dbReference>
<feature type="transmembrane region" description="Helical" evidence="9">
    <location>
        <begin position="12"/>
        <end position="31"/>
    </location>
</feature>
<dbReference type="SUPFAM" id="SSF52172">
    <property type="entry name" value="CheY-like"/>
    <property type="match status" value="2"/>
</dbReference>
<keyword evidence="4 7" id="KW-0597">Phosphoprotein</keyword>
<evidence type="ECO:0000256" key="9">
    <source>
        <dbReference type="SAM" id="Phobius"/>
    </source>
</evidence>
<dbReference type="Pfam" id="PF00072">
    <property type="entry name" value="Response_reg"/>
    <property type="match status" value="2"/>
</dbReference>
<proteinExistence type="predicted"/>
<feature type="modified residue" description="4-aspartylphosphate" evidence="7">
    <location>
        <position position="902"/>
    </location>
</feature>
<dbReference type="InterPro" id="IPR036890">
    <property type="entry name" value="HATPase_C_sf"/>
</dbReference>
<feature type="coiled-coil region" evidence="8">
    <location>
        <begin position="425"/>
        <end position="459"/>
    </location>
</feature>
<comment type="caution">
    <text evidence="13">The sequence shown here is derived from an EMBL/GenBank/DDBJ whole genome shotgun (WGS) entry which is preliminary data.</text>
</comment>